<proteinExistence type="predicted"/>
<dbReference type="InterPro" id="IPR012337">
    <property type="entry name" value="RNaseH-like_sf"/>
</dbReference>
<dbReference type="CDD" id="cd09276">
    <property type="entry name" value="Rnase_HI_RT_non_LTR"/>
    <property type="match status" value="1"/>
</dbReference>
<dbReference type="Gene3D" id="3.30.420.10">
    <property type="entry name" value="Ribonuclease H-like superfamily/Ribonuclease H"/>
    <property type="match status" value="1"/>
</dbReference>
<dbReference type="Pfam" id="PF00075">
    <property type="entry name" value="RNase_H"/>
    <property type="match status" value="1"/>
</dbReference>
<dbReference type="Proteomes" id="UP000078492">
    <property type="component" value="Unassembled WGS sequence"/>
</dbReference>
<gene>
    <name evidence="2" type="ORF">ALC57_10644</name>
</gene>
<evidence type="ECO:0000313" key="3">
    <source>
        <dbReference type="Proteomes" id="UP000078492"/>
    </source>
</evidence>
<dbReference type="InterPro" id="IPR002156">
    <property type="entry name" value="RNaseH_domain"/>
</dbReference>
<evidence type="ECO:0000313" key="2">
    <source>
        <dbReference type="EMBL" id="KYN17080.1"/>
    </source>
</evidence>
<reference evidence="2 3" key="1">
    <citation type="submission" date="2015-09" db="EMBL/GenBank/DDBJ databases">
        <title>Trachymyrmex cornetzi WGS genome.</title>
        <authorList>
            <person name="Nygaard S."/>
            <person name="Hu H."/>
            <person name="Boomsma J."/>
            <person name="Zhang G."/>
        </authorList>
    </citation>
    <scope>NUCLEOTIDE SEQUENCE [LARGE SCALE GENOMIC DNA]</scope>
    <source>
        <strain evidence="2">Tcor2-1</strain>
        <tissue evidence="2">Whole body</tissue>
    </source>
</reference>
<dbReference type="SUPFAM" id="SSF53098">
    <property type="entry name" value="Ribonuclease H-like"/>
    <property type="match status" value="1"/>
</dbReference>
<dbReference type="EMBL" id="KQ980254">
    <property type="protein sequence ID" value="KYN17080.1"/>
    <property type="molecule type" value="Genomic_DNA"/>
</dbReference>
<dbReference type="GO" id="GO:0003676">
    <property type="term" value="F:nucleic acid binding"/>
    <property type="evidence" value="ECO:0007669"/>
    <property type="project" value="InterPro"/>
</dbReference>
<accession>A0A151J3R6</accession>
<protein>
    <recommendedName>
        <fullName evidence="1">RNase H type-1 domain-containing protein</fullName>
    </recommendedName>
</protein>
<dbReference type="InterPro" id="IPR036397">
    <property type="entry name" value="RNaseH_sf"/>
</dbReference>
<sequence length="298" mass="34684">MEPTIFYTDGSKSDDSIATGAGVVLEGSTTAYSISLPRECSSFTAEAFAIKAVLDIIYNECVSVKKDVIIFSDCQAVIKAINNNEINVYKNMYIVESRKRLFEIYNKMDKNIIIVWTPAHIGVVDNEVADRMAKERSKEEMQGDIVVPLLDVRSLFRQNMWNNTQSTIVQDSRAVGTFYFKNFYNPAMNKPWFAEFDEERAFVTFVNRLRSNHYNLNESLARKGYVDSARCDCGYEIEDVDHVIWRCSKYDEARIRLDLEFRSRGIFNENSIFTWIKRDRWTAVRIVYNFFRSINRVI</sequence>
<dbReference type="GO" id="GO:0004523">
    <property type="term" value="F:RNA-DNA hybrid ribonuclease activity"/>
    <property type="evidence" value="ECO:0007669"/>
    <property type="project" value="InterPro"/>
</dbReference>
<feature type="domain" description="RNase H type-1" evidence="1">
    <location>
        <begin position="1"/>
        <end position="138"/>
    </location>
</feature>
<dbReference type="AlphaFoldDB" id="A0A151J3R6"/>
<keyword evidence="3" id="KW-1185">Reference proteome</keyword>
<name>A0A151J3R6_9HYME</name>
<dbReference type="PROSITE" id="PS50879">
    <property type="entry name" value="RNASE_H_1"/>
    <property type="match status" value="1"/>
</dbReference>
<evidence type="ECO:0000259" key="1">
    <source>
        <dbReference type="PROSITE" id="PS50879"/>
    </source>
</evidence>
<dbReference type="STRING" id="471704.A0A151J3R6"/>
<organism evidence="2 3">
    <name type="scientific">Trachymyrmex cornetzi</name>
    <dbReference type="NCBI Taxonomy" id="471704"/>
    <lineage>
        <taxon>Eukaryota</taxon>
        <taxon>Metazoa</taxon>
        <taxon>Ecdysozoa</taxon>
        <taxon>Arthropoda</taxon>
        <taxon>Hexapoda</taxon>
        <taxon>Insecta</taxon>
        <taxon>Pterygota</taxon>
        <taxon>Neoptera</taxon>
        <taxon>Endopterygota</taxon>
        <taxon>Hymenoptera</taxon>
        <taxon>Apocrita</taxon>
        <taxon>Aculeata</taxon>
        <taxon>Formicoidea</taxon>
        <taxon>Formicidae</taxon>
        <taxon>Myrmicinae</taxon>
        <taxon>Trachymyrmex</taxon>
    </lineage>
</organism>